<dbReference type="PANTHER" id="PTHR43908">
    <property type="entry name" value="AT29763P-RELATED"/>
    <property type="match status" value="1"/>
</dbReference>
<dbReference type="AlphaFoldDB" id="A0ABD3N0D4"/>
<feature type="compositionally biased region" description="Low complexity" evidence="1">
    <location>
        <begin position="172"/>
        <end position="186"/>
    </location>
</feature>
<feature type="compositionally biased region" description="Basic and acidic residues" evidence="1">
    <location>
        <begin position="96"/>
        <end position="106"/>
    </location>
</feature>
<dbReference type="CDD" id="cd06257">
    <property type="entry name" value="DnaJ"/>
    <property type="match status" value="1"/>
</dbReference>
<dbReference type="Proteomes" id="UP001530293">
    <property type="component" value="Unassembled WGS sequence"/>
</dbReference>
<accession>A0ABD3N0D4</accession>
<dbReference type="InterPro" id="IPR018253">
    <property type="entry name" value="DnaJ_domain_CS"/>
</dbReference>
<feature type="compositionally biased region" description="Polar residues" evidence="1">
    <location>
        <begin position="117"/>
        <end position="141"/>
    </location>
</feature>
<evidence type="ECO:0000259" key="2">
    <source>
        <dbReference type="PROSITE" id="PS50076"/>
    </source>
</evidence>
<evidence type="ECO:0000256" key="1">
    <source>
        <dbReference type="SAM" id="MobiDB-lite"/>
    </source>
</evidence>
<feature type="region of interest" description="Disordered" evidence="1">
    <location>
        <begin position="366"/>
        <end position="421"/>
    </location>
</feature>
<feature type="region of interest" description="Disordered" evidence="1">
    <location>
        <begin position="1"/>
        <end position="24"/>
    </location>
</feature>
<feature type="compositionally biased region" description="Polar residues" evidence="1">
    <location>
        <begin position="1"/>
        <end position="11"/>
    </location>
</feature>
<dbReference type="InterPro" id="IPR051100">
    <property type="entry name" value="DnaJ_subfamily_B/C"/>
</dbReference>
<feature type="compositionally biased region" description="Basic and acidic residues" evidence="1">
    <location>
        <begin position="187"/>
        <end position="209"/>
    </location>
</feature>
<sequence length="735" mass="83369">MQLELESQASPSPDDLSPNRKFHVGGGGIATLTVTTNHNTNFSINDQENEEPSPMNWDNLNRILRDIEFELEQNDVDDFPLNLRKHQATRPLRSTSSHEKTDDSSNRHSTKNKSAKKSLSTQSQTHHGTHYTPNPNPQCMQKKSKRKEMKGILHYRHSVSKEPACNLAATESSTITTTQTQSGSGSHHQDGHRENVKKKEIRESTKDRSVVADDAAGDRMNAFEDDEDKERAVNALIKRMFEELAAEMVGDIQLVQKSEGKDAYQQDAARGIEGKKYEGKRDREITDMEARDPSESPDGDLAEVHKYEDNGGSETIDMEERDPTENSDGDLPDVMNYEDNGDRETIDMEAYLTENTDGDIIVASGECNRDENDVEEPRFTNNKISGQNDDIEHDDSKCEEELTDDKHRDDAESEKRRQRSLENAISAAAAEVERRRKEDEEIKRRQAEETERMLDEERQRKEILELVKTILHANSGNETNAYYKVLGVSPTCSIGIIKKAYRKLALKLHPDKEKYNTPKADEAFKAVSHAYDVLKDEALRNEYDRTQNRSIATPTTSAPMPNNGPMIPIILPNGTRITIQSKDIRFAHFNGLQGCVVNYDDSSDLYTIQIDDHCTTMKSKITALFRNVTVCLRAAKANELGVFLATLVSYYKDDRGGLYQARYNIVGGKRGSVYLRSEQFIIPNGTVVGLQCGNYGTIVDWREEIDQYTRADVSYYKVKLYNDIFTRVQMKNIRL</sequence>
<dbReference type="GO" id="GO:0005783">
    <property type="term" value="C:endoplasmic reticulum"/>
    <property type="evidence" value="ECO:0007669"/>
    <property type="project" value="UniProtKB-ARBA"/>
</dbReference>
<dbReference type="EMBL" id="JALLBG020000055">
    <property type="protein sequence ID" value="KAL3769422.1"/>
    <property type="molecule type" value="Genomic_DNA"/>
</dbReference>
<feature type="region of interest" description="Disordered" evidence="1">
    <location>
        <begin position="265"/>
        <end position="340"/>
    </location>
</feature>
<dbReference type="PANTHER" id="PTHR43908:SF3">
    <property type="entry name" value="AT29763P-RELATED"/>
    <property type="match status" value="1"/>
</dbReference>
<name>A0ABD3N0D4_9STRA</name>
<gene>
    <name evidence="3" type="ORF">ACHAWU_008831</name>
</gene>
<protein>
    <recommendedName>
        <fullName evidence="2">J domain-containing protein</fullName>
    </recommendedName>
</protein>
<keyword evidence="4" id="KW-1185">Reference proteome</keyword>
<dbReference type="PRINTS" id="PR00625">
    <property type="entry name" value="JDOMAIN"/>
</dbReference>
<organism evidence="3 4">
    <name type="scientific">Discostella pseudostelligera</name>
    <dbReference type="NCBI Taxonomy" id="259834"/>
    <lineage>
        <taxon>Eukaryota</taxon>
        <taxon>Sar</taxon>
        <taxon>Stramenopiles</taxon>
        <taxon>Ochrophyta</taxon>
        <taxon>Bacillariophyta</taxon>
        <taxon>Coscinodiscophyceae</taxon>
        <taxon>Thalassiosirophycidae</taxon>
        <taxon>Stephanodiscales</taxon>
        <taxon>Stephanodiscaceae</taxon>
        <taxon>Discostella</taxon>
    </lineage>
</organism>
<dbReference type="Gene3D" id="1.10.287.110">
    <property type="entry name" value="DnaJ domain"/>
    <property type="match status" value="1"/>
</dbReference>
<feature type="compositionally biased region" description="Basic and acidic residues" evidence="1">
    <location>
        <begin position="367"/>
        <end position="378"/>
    </location>
</feature>
<dbReference type="PROSITE" id="PS00636">
    <property type="entry name" value="DNAJ_1"/>
    <property type="match status" value="1"/>
</dbReference>
<evidence type="ECO:0000313" key="3">
    <source>
        <dbReference type="EMBL" id="KAL3769422.1"/>
    </source>
</evidence>
<dbReference type="SMART" id="SM00271">
    <property type="entry name" value="DnaJ"/>
    <property type="match status" value="1"/>
</dbReference>
<comment type="caution">
    <text evidence="3">The sequence shown here is derived from an EMBL/GenBank/DDBJ whole genome shotgun (WGS) entry which is preliminary data.</text>
</comment>
<feature type="domain" description="J" evidence="2">
    <location>
        <begin position="481"/>
        <end position="547"/>
    </location>
</feature>
<feature type="compositionally biased region" description="Basic and acidic residues" evidence="1">
    <location>
        <begin position="265"/>
        <end position="294"/>
    </location>
</feature>
<feature type="region of interest" description="Disordered" evidence="1">
    <location>
        <begin position="172"/>
        <end position="209"/>
    </location>
</feature>
<dbReference type="Pfam" id="PF00226">
    <property type="entry name" value="DnaJ"/>
    <property type="match status" value="1"/>
</dbReference>
<reference evidence="3 4" key="1">
    <citation type="submission" date="2024-10" db="EMBL/GenBank/DDBJ databases">
        <title>Updated reference genomes for cyclostephanoid diatoms.</title>
        <authorList>
            <person name="Roberts W.R."/>
            <person name="Alverson A.J."/>
        </authorList>
    </citation>
    <scope>NUCLEOTIDE SEQUENCE [LARGE SCALE GENOMIC DNA]</scope>
    <source>
        <strain evidence="3 4">AJA232-27</strain>
    </source>
</reference>
<dbReference type="InterPro" id="IPR036869">
    <property type="entry name" value="J_dom_sf"/>
</dbReference>
<dbReference type="PROSITE" id="PS50076">
    <property type="entry name" value="DNAJ_2"/>
    <property type="match status" value="1"/>
</dbReference>
<feature type="compositionally biased region" description="Polar residues" evidence="1">
    <location>
        <begin position="379"/>
        <end position="388"/>
    </location>
</feature>
<proteinExistence type="predicted"/>
<dbReference type="InterPro" id="IPR001623">
    <property type="entry name" value="DnaJ_domain"/>
</dbReference>
<dbReference type="SUPFAM" id="SSF46565">
    <property type="entry name" value="Chaperone J-domain"/>
    <property type="match status" value="1"/>
</dbReference>
<feature type="compositionally biased region" description="Acidic residues" evidence="1">
    <location>
        <begin position="316"/>
        <end position="331"/>
    </location>
</feature>
<feature type="region of interest" description="Disordered" evidence="1">
    <location>
        <begin position="85"/>
        <end position="148"/>
    </location>
</feature>
<evidence type="ECO:0000313" key="4">
    <source>
        <dbReference type="Proteomes" id="UP001530293"/>
    </source>
</evidence>
<feature type="compositionally biased region" description="Basic and acidic residues" evidence="1">
    <location>
        <begin position="394"/>
        <end position="415"/>
    </location>
</feature>